<organism evidence="2 3">
    <name type="scientific">Paramuricea clavata</name>
    <name type="common">Red gorgonian</name>
    <name type="synonym">Violescent sea-whip</name>
    <dbReference type="NCBI Taxonomy" id="317549"/>
    <lineage>
        <taxon>Eukaryota</taxon>
        <taxon>Metazoa</taxon>
        <taxon>Cnidaria</taxon>
        <taxon>Anthozoa</taxon>
        <taxon>Octocorallia</taxon>
        <taxon>Malacalcyonacea</taxon>
        <taxon>Plexauridae</taxon>
        <taxon>Paramuricea</taxon>
    </lineage>
</organism>
<proteinExistence type="predicted"/>
<dbReference type="Pfam" id="PF05699">
    <property type="entry name" value="Dimer_Tnp_hAT"/>
    <property type="match status" value="1"/>
</dbReference>
<name>A0A6S7IXK1_PARCT</name>
<protein>
    <submittedName>
        <fullName evidence="2">Zinc finger MYM-type 1-like</fullName>
    </submittedName>
</protein>
<dbReference type="SUPFAM" id="SSF53098">
    <property type="entry name" value="Ribonuclease H-like"/>
    <property type="match status" value="1"/>
</dbReference>
<dbReference type="PANTHER" id="PTHR46289">
    <property type="entry name" value="52 KDA REPRESSOR OF THE INHIBITOR OF THE PROTEIN KINASE-LIKE PROTEIN-RELATED"/>
    <property type="match status" value="1"/>
</dbReference>
<reference evidence="2" key="1">
    <citation type="submission" date="2020-04" db="EMBL/GenBank/DDBJ databases">
        <authorList>
            <person name="Alioto T."/>
            <person name="Alioto T."/>
            <person name="Gomez Garrido J."/>
        </authorList>
    </citation>
    <scope>NUCLEOTIDE SEQUENCE</scope>
    <source>
        <strain evidence="2">A484AB</strain>
    </source>
</reference>
<comment type="caution">
    <text evidence="2">The sequence shown here is derived from an EMBL/GenBank/DDBJ whole genome shotgun (WGS) entry which is preliminary data.</text>
</comment>
<evidence type="ECO:0000259" key="1">
    <source>
        <dbReference type="Pfam" id="PF05699"/>
    </source>
</evidence>
<dbReference type="OrthoDB" id="5985573at2759"/>
<dbReference type="EMBL" id="CACRXK020011981">
    <property type="protein sequence ID" value="CAB4022443.1"/>
    <property type="molecule type" value="Genomic_DNA"/>
</dbReference>
<dbReference type="PANTHER" id="PTHR46289:SF14">
    <property type="entry name" value="DUF4371 DOMAIN-CONTAINING PROTEIN"/>
    <property type="match status" value="1"/>
</dbReference>
<feature type="non-terminal residue" evidence="2">
    <location>
        <position position="1"/>
    </location>
</feature>
<dbReference type="AlphaFoldDB" id="A0A6S7IXK1"/>
<dbReference type="Proteomes" id="UP001152795">
    <property type="component" value="Unassembled WGS sequence"/>
</dbReference>
<feature type="domain" description="HAT C-terminal dimerisation" evidence="1">
    <location>
        <begin position="52"/>
        <end position="108"/>
    </location>
</feature>
<accession>A0A6S7IXK1</accession>
<keyword evidence="3" id="KW-1185">Reference proteome</keyword>
<dbReference type="GO" id="GO:0046983">
    <property type="term" value="F:protein dimerization activity"/>
    <property type="evidence" value="ECO:0007669"/>
    <property type="project" value="InterPro"/>
</dbReference>
<dbReference type="InterPro" id="IPR052958">
    <property type="entry name" value="IFN-induced_PKR_regulator"/>
</dbReference>
<dbReference type="InterPro" id="IPR008906">
    <property type="entry name" value="HATC_C_dom"/>
</dbReference>
<evidence type="ECO:0000313" key="3">
    <source>
        <dbReference type="Proteomes" id="UP001152795"/>
    </source>
</evidence>
<gene>
    <name evidence="2" type="ORF">PACLA_8A085042</name>
</gene>
<sequence length="140" mass="16106">NSFDVVAEFYNVDRDLLEVEKNMYHNSIMDESNPRAKTAADVVEKMFQDGLCDLLPILYKAATILASIPATSCTTERSFSGLRRVKTYLRSTMGEERLNSIAVIKIERAYVNRTIKNDMVKIIYTLVKFGRRNGRDSYFF</sequence>
<dbReference type="InterPro" id="IPR012337">
    <property type="entry name" value="RNaseH-like_sf"/>
</dbReference>
<evidence type="ECO:0000313" key="2">
    <source>
        <dbReference type="EMBL" id="CAB4022443.1"/>
    </source>
</evidence>